<accession>A0ABU9E6M0</accession>
<feature type="transmembrane region" description="Helical" evidence="6">
    <location>
        <begin position="405"/>
        <end position="423"/>
    </location>
</feature>
<organism evidence="7 8">
    <name type="scientific">Gaopeijia maritima</name>
    <dbReference type="NCBI Taxonomy" id="3119007"/>
    <lineage>
        <taxon>Bacteria</taxon>
        <taxon>Pseudomonadati</taxon>
        <taxon>Gemmatimonadota</taxon>
        <taxon>Longimicrobiia</taxon>
        <taxon>Gaopeijiales</taxon>
        <taxon>Gaopeijiaceae</taxon>
        <taxon>Gaopeijia</taxon>
    </lineage>
</organism>
<feature type="transmembrane region" description="Helical" evidence="6">
    <location>
        <begin position="146"/>
        <end position="163"/>
    </location>
</feature>
<dbReference type="InterPro" id="IPR001898">
    <property type="entry name" value="SLC13A/DASS"/>
</dbReference>
<dbReference type="Pfam" id="PF00939">
    <property type="entry name" value="Na_sulph_symp"/>
    <property type="match status" value="1"/>
</dbReference>
<protein>
    <submittedName>
        <fullName evidence="7">DASS family sodium-coupled anion symporter</fullName>
    </submittedName>
</protein>
<dbReference type="PROSITE" id="PS01271">
    <property type="entry name" value="NA_SULFATE"/>
    <property type="match status" value="1"/>
</dbReference>
<feature type="transmembrane region" description="Helical" evidence="6">
    <location>
        <begin position="80"/>
        <end position="100"/>
    </location>
</feature>
<keyword evidence="8" id="KW-1185">Reference proteome</keyword>
<feature type="transmembrane region" description="Helical" evidence="6">
    <location>
        <begin position="219"/>
        <end position="242"/>
    </location>
</feature>
<evidence type="ECO:0000256" key="4">
    <source>
        <dbReference type="ARBA" id="ARBA00022989"/>
    </source>
</evidence>
<keyword evidence="5 6" id="KW-0472">Membrane</keyword>
<evidence type="ECO:0000313" key="7">
    <source>
        <dbReference type="EMBL" id="MEK9499714.1"/>
    </source>
</evidence>
<dbReference type="InterPro" id="IPR031312">
    <property type="entry name" value="Na/sul_symport_CS"/>
</dbReference>
<proteinExistence type="predicted"/>
<feature type="transmembrane region" description="Helical" evidence="6">
    <location>
        <begin position="469"/>
        <end position="491"/>
    </location>
</feature>
<feature type="transmembrane region" description="Helical" evidence="6">
    <location>
        <begin position="341"/>
        <end position="360"/>
    </location>
</feature>
<dbReference type="NCBIfam" id="TIGR00785">
    <property type="entry name" value="dass"/>
    <property type="match status" value="1"/>
</dbReference>
<dbReference type="Proteomes" id="UP001484239">
    <property type="component" value="Unassembled WGS sequence"/>
</dbReference>
<name>A0ABU9E6M0_9BACT</name>
<feature type="transmembrane region" description="Helical" evidence="6">
    <location>
        <begin position="175"/>
        <end position="199"/>
    </location>
</feature>
<dbReference type="RefSeq" id="WP_405278287.1">
    <property type="nucleotide sequence ID" value="NZ_JBBHLI010000001.1"/>
</dbReference>
<evidence type="ECO:0000256" key="3">
    <source>
        <dbReference type="ARBA" id="ARBA00022692"/>
    </source>
</evidence>
<feature type="transmembrane region" description="Helical" evidence="6">
    <location>
        <begin position="310"/>
        <end position="329"/>
    </location>
</feature>
<evidence type="ECO:0000256" key="6">
    <source>
        <dbReference type="SAM" id="Phobius"/>
    </source>
</evidence>
<evidence type="ECO:0000313" key="8">
    <source>
        <dbReference type="Proteomes" id="UP001484239"/>
    </source>
</evidence>
<keyword evidence="2" id="KW-0813">Transport</keyword>
<sequence>MDRSYRPLQRFGLFGGPALALTMGLLPPPGSLPDEGWRTAGIAAWMALWWLTEAVAIPVTALLPLVAFPAAGVLDMPDAAAPYASELIFLFMGGFMLAVAMEHHGLHRRIALSIVAAVGTGPNRIVLGFMLATAFLSMWISNTATTAMMLPIGVAVAGLFGARPSDDETSVGSDALGVSLMLGIAYASSIGGVATLIGTPPNAVLAGAASELLGVDIGFGRWMLVGLPVAAVMLPLTWLLLVTVLHPPGELRGDAATLLERERVGLGPRSRGETLVAVVFAGAAIAWILRAPKVIGGVTVPGISTFLPEVRDSTIAMAAALVLFLLPLDLRKGRFVLEWSVARRIPWGVLVLFGGGLSLARAMDRSGLAAWIGGGVEGLVGVPPMLVFLLVAVMFVFLTEVTSNTATATMAMPIMAGAAMGLGQPELPFMATAALAASMAFMLPVATPPNAIVFGSGLLSIQQMARAGLWLNILSIAVVTLAATFLVPLLMGAL</sequence>
<dbReference type="CDD" id="cd01115">
    <property type="entry name" value="SLC13_permease"/>
    <property type="match status" value="1"/>
</dbReference>
<gene>
    <name evidence="7" type="ORF">WI372_01805</name>
</gene>
<comment type="caution">
    <text evidence="7">The sequence shown here is derived from an EMBL/GenBank/DDBJ whole genome shotgun (WGS) entry which is preliminary data.</text>
</comment>
<feature type="transmembrane region" description="Helical" evidence="6">
    <location>
        <begin position="112"/>
        <end position="140"/>
    </location>
</feature>
<dbReference type="PANTHER" id="PTHR10283:SF82">
    <property type="entry name" value="SOLUTE CARRIER FAMILY 13 MEMBER 2"/>
    <property type="match status" value="1"/>
</dbReference>
<feature type="transmembrane region" description="Helical" evidence="6">
    <location>
        <begin position="272"/>
        <end position="290"/>
    </location>
</feature>
<evidence type="ECO:0000256" key="2">
    <source>
        <dbReference type="ARBA" id="ARBA00022448"/>
    </source>
</evidence>
<comment type="subcellular location">
    <subcellularLocation>
        <location evidence="1">Membrane</location>
        <topology evidence="1">Multi-pass membrane protein</topology>
    </subcellularLocation>
</comment>
<feature type="transmembrane region" description="Helical" evidence="6">
    <location>
        <begin position="380"/>
        <end position="398"/>
    </location>
</feature>
<keyword evidence="3 6" id="KW-0812">Transmembrane</keyword>
<evidence type="ECO:0000256" key="5">
    <source>
        <dbReference type="ARBA" id="ARBA00023136"/>
    </source>
</evidence>
<dbReference type="EMBL" id="JBBHLI010000001">
    <property type="protein sequence ID" value="MEK9499714.1"/>
    <property type="molecule type" value="Genomic_DNA"/>
</dbReference>
<reference evidence="7 8" key="1">
    <citation type="submission" date="2024-02" db="EMBL/GenBank/DDBJ databases">
        <title>A novel Gemmatimonadota bacterium.</title>
        <authorList>
            <person name="Du Z.-J."/>
            <person name="Ye Y.-Q."/>
        </authorList>
    </citation>
    <scope>NUCLEOTIDE SEQUENCE [LARGE SCALE GENOMIC DNA]</scope>
    <source>
        <strain evidence="7 8">DH-20</strain>
    </source>
</reference>
<dbReference type="PANTHER" id="PTHR10283">
    <property type="entry name" value="SOLUTE CARRIER FAMILY 13 MEMBER"/>
    <property type="match status" value="1"/>
</dbReference>
<evidence type="ECO:0000256" key="1">
    <source>
        <dbReference type="ARBA" id="ARBA00004141"/>
    </source>
</evidence>
<feature type="transmembrane region" description="Helical" evidence="6">
    <location>
        <begin position="47"/>
        <end position="68"/>
    </location>
</feature>
<keyword evidence="4 6" id="KW-1133">Transmembrane helix</keyword>